<dbReference type="EMBL" id="QUSZ01008190">
    <property type="protein sequence ID" value="RHY00785.1"/>
    <property type="molecule type" value="Genomic_DNA"/>
</dbReference>
<evidence type="ECO:0008006" key="5">
    <source>
        <dbReference type="Google" id="ProtNLM"/>
    </source>
</evidence>
<dbReference type="SUPFAM" id="SSF48371">
    <property type="entry name" value="ARM repeat"/>
    <property type="match status" value="1"/>
</dbReference>
<comment type="caution">
    <text evidence="1">The sequence shown here is derived from an EMBL/GenBank/DDBJ whole genome shotgun (WGS) entry which is preliminary data.</text>
</comment>
<dbReference type="CDD" id="cd06561">
    <property type="entry name" value="AlkD_like"/>
    <property type="match status" value="1"/>
</dbReference>
<dbReference type="InterPro" id="IPR016024">
    <property type="entry name" value="ARM-type_fold"/>
</dbReference>
<proteinExistence type="predicted"/>
<evidence type="ECO:0000313" key="1">
    <source>
        <dbReference type="EMBL" id="RHY00785.1"/>
    </source>
</evidence>
<dbReference type="EMBL" id="QUTF01027590">
    <property type="protein sequence ID" value="RHY79822.1"/>
    <property type="molecule type" value="Genomic_DNA"/>
</dbReference>
<gene>
    <name evidence="2" type="ORF">DYB26_006358</name>
    <name evidence="1" type="ORF">DYB36_007046</name>
</gene>
<dbReference type="Gene3D" id="1.25.10.90">
    <property type="match status" value="1"/>
</dbReference>
<reference evidence="3 4" key="1">
    <citation type="submission" date="2018-08" db="EMBL/GenBank/DDBJ databases">
        <title>Aphanomyces genome sequencing and annotation.</title>
        <authorList>
            <person name="Minardi D."/>
            <person name="Oidtmann B."/>
            <person name="Van Der Giezen M."/>
            <person name="Studholme D.J."/>
        </authorList>
    </citation>
    <scope>NUCLEOTIDE SEQUENCE [LARGE SCALE GENOMIC DNA]</scope>
    <source>
        <strain evidence="2 4">FDL457</strain>
        <strain evidence="1 3">Kv</strain>
    </source>
</reference>
<name>A0A397A343_APHAT</name>
<dbReference type="PANTHER" id="PTHR34070">
    <property type="entry name" value="ARMADILLO-TYPE FOLD"/>
    <property type="match status" value="1"/>
</dbReference>
<accession>A0A397A343</accession>
<evidence type="ECO:0000313" key="3">
    <source>
        <dbReference type="Proteomes" id="UP000265427"/>
    </source>
</evidence>
<dbReference type="Proteomes" id="UP000265427">
    <property type="component" value="Unassembled WGS sequence"/>
</dbReference>
<dbReference type="InterPro" id="IPR014825">
    <property type="entry name" value="DNA_alkylation"/>
</dbReference>
<protein>
    <recommendedName>
        <fullName evidence="5">DNA alkylation repair enzyme</fullName>
    </recommendedName>
</protein>
<dbReference type="PANTHER" id="PTHR34070:SF1">
    <property type="entry name" value="DNA ALKYLATION REPAIR PROTEIN"/>
    <property type="match status" value="1"/>
</dbReference>
<dbReference type="AlphaFoldDB" id="A0A397A343"/>
<dbReference type="VEuPathDB" id="FungiDB:H257_17940"/>
<evidence type="ECO:0000313" key="2">
    <source>
        <dbReference type="EMBL" id="RHY79822.1"/>
    </source>
</evidence>
<evidence type="ECO:0000313" key="4">
    <source>
        <dbReference type="Proteomes" id="UP000286510"/>
    </source>
</evidence>
<dbReference type="Proteomes" id="UP000286510">
    <property type="component" value="Unassembled WGS sequence"/>
</dbReference>
<organism evidence="1 3">
    <name type="scientific">Aphanomyces astaci</name>
    <name type="common">Crayfish plague agent</name>
    <dbReference type="NCBI Taxonomy" id="112090"/>
    <lineage>
        <taxon>Eukaryota</taxon>
        <taxon>Sar</taxon>
        <taxon>Stramenopiles</taxon>
        <taxon>Oomycota</taxon>
        <taxon>Saprolegniomycetes</taxon>
        <taxon>Saprolegniales</taxon>
        <taxon>Verrucalvaceae</taxon>
        <taxon>Aphanomyces</taxon>
    </lineage>
</organism>
<sequence length="272" mass="30842">MPTLRSKVTKQIAASSSLLRCLEGLVKPSYAKQAEKFVHRSYCPHDIFVGIRVPQCREAVKTHLAATTLNDVVDLLHDARHEMRLTGFIALTEAFLRPTTTSWWSDTDDVVPVDDHIKQLGMYTRLSLAIDLLPAWYQRLLRSNDLWETRISIVLLLKLLPTEHCPVAYAICLYHINKFHADPLLRCTIRGVPFESLDLIHKALGWILREAGKHDPARLTQFLHEHAAKAFKTTVRYATEHMSRPKAKRFLDVAQRGVGGSVVAVAPLLLEE</sequence>
<dbReference type="Pfam" id="PF08713">
    <property type="entry name" value="DNA_alkylation"/>
    <property type="match status" value="1"/>
</dbReference>